<keyword evidence="2" id="KW-1185">Reference proteome</keyword>
<proteinExistence type="predicted"/>
<dbReference type="Proteomes" id="UP000184731">
    <property type="component" value="Chromosome"/>
</dbReference>
<reference evidence="1 2" key="1">
    <citation type="submission" date="2016-10" db="EMBL/GenBank/DDBJ databases">
        <title>Silvanigrella aquatica sp. nov., isolated from a freshwater lake located in the Black Forest, Germany, description of Silvanigrellaceae fam. nov., Silvanigrellales ord. nov., reclassification of the order Bdellovibrionales in the class Oligoflexia, reclassification of the families Bacteriovoracaceae and Halobacteriovoraceae in the new order Bacteriovoracales ord. nov., and reclassification of the family Pseudobacteriovoracaceae in the order Oligoflexiales.</title>
        <authorList>
            <person name="Hahn M.W."/>
            <person name="Schmidt J."/>
            <person name="Koll U."/>
            <person name="Rohde M."/>
            <person name="Verbag S."/>
            <person name="Pitt A."/>
            <person name="Nakai R."/>
            <person name="Naganuma T."/>
            <person name="Lang E."/>
        </authorList>
    </citation>
    <scope>NUCLEOTIDE SEQUENCE [LARGE SCALE GENOMIC DNA]</scope>
    <source>
        <strain evidence="1 2">MWH-Nonnen-W8red</strain>
    </source>
</reference>
<protein>
    <submittedName>
        <fullName evidence="1">Uncharacterized protein</fullName>
    </submittedName>
</protein>
<dbReference type="RefSeq" id="WP_148698184.1">
    <property type="nucleotide sequence ID" value="NZ_CP017834.1"/>
</dbReference>
<accession>A0A1L4D2L3</accession>
<sequence>MSPTHQNNEDSKHCWKAQVKTHFNKISLDADKKRSLEQMLLNASYHKENEYIKNIKQNFLKKLKELFLKHQKALYTHVCTAALAAVTTLVCINLLESNNHDFIAEMVSSMQNTAAMPPDFDLVGDSNALTQLSMDSLPNQYFEPVIPKQVAQNYNAYEGRFFIFKGQQGVSISMEPNTSMIKSQNKAQQSRPAVLYIVKLSQKNENSFPKQKVLKRILSSSSKVKRVYAWRDGAYGYAMVPQQGMSENTGSSSFVESVLTNEEQLNINSN</sequence>
<name>A0A1L4D2L3_9BACT</name>
<evidence type="ECO:0000313" key="1">
    <source>
        <dbReference type="EMBL" id="APJ04427.1"/>
    </source>
</evidence>
<dbReference type="OrthoDB" id="5294137at2"/>
<dbReference type="KEGG" id="saqi:AXG55_11115"/>
<organism evidence="1 2">
    <name type="scientific">Silvanigrella aquatica</name>
    <dbReference type="NCBI Taxonomy" id="1915309"/>
    <lineage>
        <taxon>Bacteria</taxon>
        <taxon>Pseudomonadati</taxon>
        <taxon>Bdellovibrionota</taxon>
        <taxon>Oligoflexia</taxon>
        <taxon>Silvanigrellales</taxon>
        <taxon>Silvanigrellaceae</taxon>
        <taxon>Silvanigrella</taxon>
    </lineage>
</organism>
<gene>
    <name evidence="1" type="ORF">AXG55_11115</name>
</gene>
<evidence type="ECO:0000313" key="2">
    <source>
        <dbReference type="Proteomes" id="UP000184731"/>
    </source>
</evidence>
<dbReference type="EMBL" id="CP017834">
    <property type="protein sequence ID" value="APJ04427.1"/>
    <property type="molecule type" value="Genomic_DNA"/>
</dbReference>
<dbReference type="STRING" id="1915309.AXG55_11115"/>
<dbReference type="AlphaFoldDB" id="A0A1L4D2L3"/>